<name>H6NDV5_9BACL</name>
<evidence type="ECO:0000256" key="2">
    <source>
        <dbReference type="SAM" id="Phobius"/>
    </source>
</evidence>
<evidence type="ECO:0000256" key="1">
    <source>
        <dbReference type="SAM" id="Coils"/>
    </source>
</evidence>
<dbReference type="HOGENOM" id="CLU_1347819_0_0_9"/>
<proteinExistence type="predicted"/>
<dbReference type="AlphaFoldDB" id="H6NDV5"/>
<keyword evidence="4" id="KW-1185">Reference proteome</keyword>
<keyword evidence="1" id="KW-0175">Coiled coil</keyword>
<keyword evidence="2" id="KW-0812">Transmembrane</keyword>
<feature type="coiled-coil region" evidence="1">
    <location>
        <begin position="170"/>
        <end position="197"/>
    </location>
</feature>
<organism evidence="3 4">
    <name type="scientific">Paenibacillus mucilaginosus 3016</name>
    <dbReference type="NCBI Taxonomy" id="1116391"/>
    <lineage>
        <taxon>Bacteria</taxon>
        <taxon>Bacillati</taxon>
        <taxon>Bacillota</taxon>
        <taxon>Bacilli</taxon>
        <taxon>Bacillales</taxon>
        <taxon>Paenibacillaceae</taxon>
        <taxon>Paenibacillus</taxon>
    </lineage>
</organism>
<sequence>MSGDRFILWMARIFIFIMVCISTLILIILLKELGPAIPSNWDPLAFIGAIVGGFITLFGVRITIKNQRSADFLRDYLKVRTNGDDVHGELDAMTRVIKEYLFGDKYEIHNKIVGVSLAVEDILKGKDALKEKAALVSEKFYDMTDVYLLTISHWKYFLKYENGLDENYLYEKFKREYQQLLAAVMVLEDQMELIREKYKKLSK</sequence>
<feature type="transmembrane region" description="Helical" evidence="2">
    <location>
        <begin position="7"/>
        <end position="29"/>
    </location>
</feature>
<dbReference type="EMBL" id="CP003235">
    <property type="protein sequence ID" value="AFC32154.1"/>
    <property type="molecule type" value="Genomic_DNA"/>
</dbReference>
<dbReference type="KEGG" id="pmq:PM3016_5454"/>
<evidence type="ECO:0000313" key="4">
    <source>
        <dbReference type="Proteomes" id="UP000007523"/>
    </source>
</evidence>
<feature type="transmembrane region" description="Helical" evidence="2">
    <location>
        <begin position="44"/>
        <end position="64"/>
    </location>
</feature>
<dbReference type="RefSeq" id="WP_014371590.1">
    <property type="nucleotide sequence ID" value="NC_016935.1"/>
</dbReference>
<keyword evidence="2" id="KW-0472">Membrane</keyword>
<protein>
    <submittedName>
        <fullName evidence="3">Uncharacterized protein</fullName>
    </submittedName>
</protein>
<keyword evidence="2" id="KW-1133">Transmembrane helix</keyword>
<dbReference type="Proteomes" id="UP000007523">
    <property type="component" value="Chromosome"/>
</dbReference>
<reference evidence="3 4" key="1">
    <citation type="journal article" date="2012" name="J. Bacteriol.">
        <title>Complete Genome Sequence of Paenibacillus mucilaginosus 3016, a Bacterium Functional as Microbial Fertilizer.</title>
        <authorList>
            <person name="Ma M."/>
            <person name="Wang Z."/>
            <person name="Li L."/>
            <person name="Jiang X."/>
            <person name="Guan D."/>
            <person name="Cao F."/>
            <person name="Chen H."/>
            <person name="Wang X."/>
            <person name="Shen D."/>
            <person name="Du B."/>
            <person name="Li J."/>
        </authorList>
    </citation>
    <scope>NUCLEOTIDE SEQUENCE [LARGE SCALE GENOMIC DNA]</scope>
    <source>
        <strain evidence="3 4">3016</strain>
    </source>
</reference>
<evidence type="ECO:0000313" key="3">
    <source>
        <dbReference type="EMBL" id="AFC32154.1"/>
    </source>
</evidence>
<accession>H6NDV5</accession>
<gene>
    <name evidence="3" type="ORF">PM3016_5454</name>
</gene>